<protein>
    <submittedName>
        <fullName evidence="2">SprT family protein</fullName>
    </submittedName>
</protein>
<dbReference type="Proteomes" id="UP000461234">
    <property type="component" value="Unassembled WGS sequence"/>
</dbReference>
<dbReference type="InterPro" id="IPR006640">
    <property type="entry name" value="SprT-like_domain"/>
</dbReference>
<comment type="caution">
    <text evidence="2">The sequence shown here is derived from an EMBL/GenBank/DDBJ whole genome shotgun (WGS) entry which is preliminary data.</text>
</comment>
<accession>A0A5N5XVF1</accession>
<feature type="domain" description="SprT-like" evidence="1">
    <location>
        <begin position="15"/>
        <end position="118"/>
    </location>
</feature>
<dbReference type="RefSeq" id="WP_024434189.1">
    <property type="nucleotide sequence ID" value="NZ_CAXNZP010000068.1"/>
</dbReference>
<gene>
    <name evidence="2" type="ORF">F2P40_18065</name>
</gene>
<dbReference type="EMBL" id="WIOC01000032">
    <property type="protein sequence ID" value="MQR51203.1"/>
    <property type="molecule type" value="Genomic_DNA"/>
</dbReference>
<evidence type="ECO:0000313" key="3">
    <source>
        <dbReference type="Proteomes" id="UP000461234"/>
    </source>
</evidence>
<name>A0A5N5XVF1_ACIBA</name>
<dbReference type="Pfam" id="PF10263">
    <property type="entry name" value="SprT-like"/>
    <property type="match status" value="1"/>
</dbReference>
<organism evidence="2 3">
    <name type="scientific">Acinetobacter baumannii</name>
    <dbReference type="NCBI Taxonomy" id="470"/>
    <lineage>
        <taxon>Bacteria</taxon>
        <taxon>Pseudomonadati</taxon>
        <taxon>Pseudomonadota</taxon>
        <taxon>Gammaproteobacteria</taxon>
        <taxon>Moraxellales</taxon>
        <taxon>Moraxellaceae</taxon>
        <taxon>Acinetobacter</taxon>
        <taxon>Acinetobacter calcoaceticus/baumannii complex</taxon>
    </lineage>
</organism>
<proteinExistence type="predicted"/>
<dbReference type="GO" id="GO:0006950">
    <property type="term" value="P:response to stress"/>
    <property type="evidence" value="ECO:0007669"/>
    <property type="project" value="UniProtKB-ARBA"/>
</dbReference>
<reference evidence="2 3" key="1">
    <citation type="submission" date="2019-10" db="EMBL/GenBank/DDBJ databases">
        <title>Genetic environment of the oxa23 gene and comparative analysis of carbapenem resistant Acinetobacter baumannii isolates belonging to global clone 1, lineage 2 recovered in a burns hospital outbreak in 2012-2013.</title>
        <authorList>
            <person name="Douraghi M."/>
            <person name="Aris P."/>
            <person name="Kenyon J."/>
            <person name="Hamidian M."/>
        </authorList>
    </citation>
    <scope>NUCLEOTIDE SEQUENCE [LARGE SCALE GENOMIC DNA]</scope>
    <source>
        <strain evidence="2 3">ABS103</strain>
    </source>
</reference>
<evidence type="ECO:0000259" key="1">
    <source>
        <dbReference type="Pfam" id="PF10263"/>
    </source>
</evidence>
<sequence length="269" mass="30490">MATTKPTPQLYEALQQAYDAFNHALFDGKLDNSLITLQRQANTYGYMSYNRFISTGNKDAYTHELALNPEYFGVKPLVEVLQTMVHEMCHLWQWQYGTPSQKSYHNREWAEKMESIGLMPSDTGRVGGKKTGQKMADYPIVGGRFLAVSNELHSRGVIVAWYDRFKPKNTSIQSMINDKNFAEMQSFNVVDGLLTIPHLPENTENIASDFFGQKPEESELFQDTNLGNPIKEKPISSKNKFTCSCGVNLWGKATLQVTCKNCNTDFVMV</sequence>
<evidence type="ECO:0000313" key="2">
    <source>
        <dbReference type="EMBL" id="MQR51203.1"/>
    </source>
</evidence>
<dbReference type="AlphaFoldDB" id="A0A5N5XVF1"/>